<evidence type="ECO:0000313" key="3">
    <source>
        <dbReference type="EMBL" id="THG38319.1"/>
    </source>
</evidence>
<dbReference type="Proteomes" id="UP000308978">
    <property type="component" value="Unassembled WGS sequence"/>
</dbReference>
<keyword evidence="2" id="KW-1133">Transmembrane helix</keyword>
<keyword evidence="2" id="KW-0812">Transmembrane</keyword>
<accession>A0A4S4G3Z5</accession>
<organism evidence="3 4">
    <name type="scientific">Adlercreutzia caecimuris</name>
    <dbReference type="NCBI Taxonomy" id="671266"/>
    <lineage>
        <taxon>Bacteria</taxon>
        <taxon>Bacillati</taxon>
        <taxon>Actinomycetota</taxon>
        <taxon>Coriobacteriia</taxon>
        <taxon>Eggerthellales</taxon>
        <taxon>Eggerthellaceae</taxon>
        <taxon>Adlercreutzia</taxon>
    </lineage>
</organism>
<dbReference type="EMBL" id="SSTJ01000002">
    <property type="protein sequence ID" value="THG38319.1"/>
    <property type="molecule type" value="Genomic_DNA"/>
</dbReference>
<dbReference type="AlphaFoldDB" id="A0A4S4G3Z5"/>
<keyword evidence="2" id="KW-0472">Membrane</keyword>
<feature type="transmembrane region" description="Helical" evidence="2">
    <location>
        <begin position="94"/>
        <end position="117"/>
    </location>
</feature>
<gene>
    <name evidence="3" type="ORF">E5986_02555</name>
</gene>
<proteinExistence type="predicted"/>
<evidence type="ECO:0000256" key="2">
    <source>
        <dbReference type="SAM" id="Phobius"/>
    </source>
</evidence>
<evidence type="ECO:0000313" key="4">
    <source>
        <dbReference type="Proteomes" id="UP000308978"/>
    </source>
</evidence>
<dbReference type="RefSeq" id="WP_136433063.1">
    <property type="nucleotide sequence ID" value="NZ_CAQMYJ010000001.1"/>
</dbReference>
<reference evidence="3 4" key="1">
    <citation type="submission" date="2019-04" db="EMBL/GenBank/DDBJ databases">
        <title>Microbes associate with the intestines of laboratory mice.</title>
        <authorList>
            <person name="Navarre W."/>
            <person name="Wong E."/>
            <person name="Huang K.C."/>
            <person name="Tropini C."/>
            <person name="Ng K."/>
            <person name="Yu B."/>
        </authorList>
    </citation>
    <scope>NUCLEOTIDE SEQUENCE [LARGE SCALE GENOMIC DNA]</scope>
    <source>
        <strain evidence="3 4">NM80_B27</strain>
    </source>
</reference>
<feature type="transmembrane region" description="Helical" evidence="2">
    <location>
        <begin position="51"/>
        <end position="73"/>
    </location>
</feature>
<comment type="caution">
    <text evidence="3">The sequence shown here is derived from an EMBL/GenBank/DDBJ whole genome shotgun (WGS) entry which is preliminary data.</text>
</comment>
<feature type="region of interest" description="Disordered" evidence="1">
    <location>
        <begin position="1"/>
        <end position="22"/>
    </location>
</feature>
<protein>
    <submittedName>
        <fullName evidence="3">Uncharacterized protein</fullName>
    </submittedName>
</protein>
<evidence type="ECO:0000256" key="1">
    <source>
        <dbReference type="SAM" id="MobiDB-lite"/>
    </source>
</evidence>
<name>A0A4S4G3Z5_9ACTN</name>
<sequence length="154" mass="15913">MTSQRPELPQPQKPDEPSRTAEQAQHTVESLELKSARTLATVASIAGPVSLIIGGVALSTVAVICATIAIVKVKHVLSRADPSQRTYALSLRRTALLGVVIGLVALVLNAVSVAMILPTLIEAMQTGDYRAILGNAAAQLPSAPQPSSGGSAWG</sequence>